<comment type="caution">
    <text evidence="1">The sequence shown here is derived from an EMBL/GenBank/DDBJ whole genome shotgun (WGS) entry which is preliminary data.</text>
</comment>
<evidence type="ECO:0000313" key="2">
    <source>
        <dbReference type="Proteomes" id="UP001377168"/>
    </source>
</evidence>
<name>A0ACC6Q8S4_9ACTN</name>
<keyword evidence="2" id="KW-1185">Reference proteome</keyword>
<sequence>MRSVLNGHSVVGQMFVLHVAVVLLLATAAVATLVLTTDRETTSDASDRSFALAQGFASAPRLAEALTSSNATAALQPKVEEAAKGTGVDFLGVLDRDGIIRANSDPKRIGTHTHMDMASLLAGRSVKDEGEGKLGPQVRGYVPVRDDSGSVVGAVGAGVTLEHVSDSVVAQLLVVLTAAIGAVAITLGGTALISRRLLRQTYGLGPSEITRMYEHHDAVLHSVKEGVLIVDEDSRLLLANDEARRLLNLSPEAESRNVGELHLPPSTASLMAASNEATDEVHLVEGRVLVVNRRCTDRYGGPSGSVTTLRDSTELQALSGTVQAARQRLKVLYDASVNIGTTLDVTQTAEELTETAVPLLADFATVDLAGLVLNGEEPADPQQTLSRIATTRTREDHPLYLAGGLISFVSSTPQSQALTTGRAVLEADLHTSTAWRTQDHSSAQRIIDAGFHSLITVPLSARGTVLGVASFWRSQTPEPFEEDDLSLAEELAARAAVCIDNARRYTREHTMAVTLQRSLLPRDLQTQSALDVAHRYLPADAGVGGDWFDIIPLPGARVALVVGDVVGHGVHAAATMGRLRTAVHNFSALDLSPDELLGHLDELVNQIDQEDTASEDNHDVTGATCLYAIYDPVSGQCTMARAGHPPPAVVRPDGTVEFPDLPANPPLGVDSGLPFESTELSLPEGSRIILYTDGLVEDRHRDLDTGLGLLRAAVIGRPSLTPEDTCRDILGALLPERPSDDIALMVARTRRLDPERVARWEVPPHPSAVGSIRNQCANQLKAWGLEGIAFNTELILSELITNAIRYGTQPIRVRMLYDLNLICEVSDGSSTSPHLRRAATTDEGGRGLFLIAQYAERWGTRYPAHGKIIWTEQALHDEAKEPDTDPDTLLDLWAE</sequence>
<organism evidence="1 2">
    <name type="scientific">Streptomyces achmelvichensis</name>
    <dbReference type="NCBI Taxonomy" id="3134111"/>
    <lineage>
        <taxon>Bacteria</taxon>
        <taxon>Bacillati</taxon>
        <taxon>Actinomycetota</taxon>
        <taxon>Actinomycetes</taxon>
        <taxon>Kitasatosporales</taxon>
        <taxon>Streptomycetaceae</taxon>
        <taxon>Streptomyces</taxon>
    </lineage>
</organism>
<dbReference type="Proteomes" id="UP001377168">
    <property type="component" value="Unassembled WGS sequence"/>
</dbReference>
<accession>A0ACC6Q8S4</accession>
<proteinExistence type="predicted"/>
<reference evidence="1" key="1">
    <citation type="submission" date="2024-03" db="EMBL/GenBank/DDBJ databases">
        <title>Novel Streptomyces species of biotechnological and ecological value are a feature of Machair soil.</title>
        <authorList>
            <person name="Prole J.R."/>
            <person name="Goodfellow M."/>
            <person name="Allenby N."/>
            <person name="Ward A.C."/>
        </authorList>
    </citation>
    <scope>NUCLEOTIDE SEQUENCE</scope>
    <source>
        <strain evidence="1">MS2.AVA.5</strain>
    </source>
</reference>
<dbReference type="EMBL" id="JBBKAJ010000038">
    <property type="protein sequence ID" value="MEJ8640041.1"/>
    <property type="molecule type" value="Genomic_DNA"/>
</dbReference>
<protein>
    <submittedName>
        <fullName evidence="1">SpoIIE family protein phosphatase</fullName>
    </submittedName>
</protein>
<gene>
    <name evidence="1" type="ORF">WKI67_42880</name>
</gene>
<evidence type="ECO:0000313" key="1">
    <source>
        <dbReference type="EMBL" id="MEJ8640041.1"/>
    </source>
</evidence>